<gene>
    <name evidence="2" type="ORF">F9U64_10615</name>
</gene>
<name>A0A7C8GT60_9BACI</name>
<feature type="transmembrane region" description="Helical" evidence="1">
    <location>
        <begin position="7"/>
        <end position="29"/>
    </location>
</feature>
<organism evidence="2 3">
    <name type="scientific">Gracilibacillus oryzae</name>
    <dbReference type="NCBI Taxonomy" id="1672701"/>
    <lineage>
        <taxon>Bacteria</taxon>
        <taxon>Bacillati</taxon>
        <taxon>Bacillota</taxon>
        <taxon>Bacilli</taxon>
        <taxon>Bacillales</taxon>
        <taxon>Bacillaceae</taxon>
        <taxon>Gracilibacillus</taxon>
    </lineage>
</organism>
<protein>
    <recommendedName>
        <fullName evidence="4">DUF3995 domain-containing protein</fullName>
    </recommendedName>
</protein>
<keyword evidence="1" id="KW-1133">Transmembrane helix</keyword>
<dbReference type="Proteomes" id="UP000480246">
    <property type="component" value="Unassembled WGS sequence"/>
</dbReference>
<keyword evidence="1" id="KW-0472">Membrane</keyword>
<dbReference type="OrthoDB" id="2622902at2"/>
<evidence type="ECO:0000313" key="2">
    <source>
        <dbReference type="EMBL" id="KAB8135722.1"/>
    </source>
</evidence>
<keyword evidence="1" id="KW-0812">Transmembrane</keyword>
<evidence type="ECO:0000313" key="3">
    <source>
        <dbReference type="Proteomes" id="UP000480246"/>
    </source>
</evidence>
<dbReference type="AlphaFoldDB" id="A0A7C8GT60"/>
<keyword evidence="3" id="KW-1185">Reference proteome</keyword>
<dbReference type="EMBL" id="WEID01000052">
    <property type="protein sequence ID" value="KAB8135722.1"/>
    <property type="molecule type" value="Genomic_DNA"/>
</dbReference>
<dbReference type="RefSeq" id="WP_153403188.1">
    <property type="nucleotide sequence ID" value="NZ_ML762430.1"/>
</dbReference>
<comment type="caution">
    <text evidence="2">The sequence shown here is derived from an EMBL/GenBank/DDBJ whole genome shotgun (WGS) entry which is preliminary data.</text>
</comment>
<evidence type="ECO:0000256" key="1">
    <source>
        <dbReference type="SAM" id="Phobius"/>
    </source>
</evidence>
<accession>A0A7C8GT60</accession>
<feature type="transmembrane region" description="Helical" evidence="1">
    <location>
        <begin position="49"/>
        <end position="70"/>
    </location>
</feature>
<evidence type="ECO:0008006" key="4">
    <source>
        <dbReference type="Google" id="ProtNLM"/>
    </source>
</evidence>
<reference evidence="2 3" key="1">
    <citation type="submission" date="2019-10" db="EMBL/GenBank/DDBJ databases">
        <title>Gracilibacillus sp. nov. isolated from rice seeds.</title>
        <authorList>
            <person name="He S."/>
        </authorList>
    </citation>
    <scope>NUCLEOTIDE SEQUENCE [LARGE SCALE GENOMIC DNA]</scope>
    <source>
        <strain evidence="2 3">TD8</strain>
    </source>
</reference>
<proteinExistence type="predicted"/>
<sequence length="85" mass="9454">MDRLTLLGGTLIISGTILFGMVHLAIALYVPSVQGWETSEIFQQARNNILLNVPYFLSIIFIVGGFLLVLRKELKVFINFLTGGK</sequence>